<organism evidence="3 4">
    <name type="scientific">Desulfobacca acetoxidans (strain ATCC 700848 / DSM 11109 / ASRB2)</name>
    <dbReference type="NCBI Taxonomy" id="880072"/>
    <lineage>
        <taxon>Bacteria</taxon>
        <taxon>Pseudomonadati</taxon>
        <taxon>Thermodesulfobacteriota</taxon>
        <taxon>Desulfobaccia</taxon>
        <taxon>Desulfobaccales</taxon>
        <taxon>Desulfobaccaceae</taxon>
        <taxon>Desulfobacca</taxon>
    </lineage>
</organism>
<feature type="domain" description="HEPN" evidence="2">
    <location>
        <begin position="9"/>
        <end position="123"/>
    </location>
</feature>
<evidence type="ECO:0000313" key="3">
    <source>
        <dbReference type="EMBL" id="AEB08443.1"/>
    </source>
</evidence>
<proteinExistence type="inferred from homology"/>
<gene>
    <name evidence="3" type="ordered locus">Desac_0557</name>
</gene>
<evidence type="ECO:0000256" key="1">
    <source>
        <dbReference type="ARBA" id="ARBA00038248"/>
    </source>
</evidence>
<dbReference type="PANTHER" id="PTHR36565">
    <property type="entry name" value="UPF0332 PROTEIN TM_1000"/>
    <property type="match status" value="1"/>
</dbReference>
<dbReference type="Proteomes" id="UP000000483">
    <property type="component" value="Chromosome"/>
</dbReference>
<keyword evidence="4" id="KW-1185">Reference proteome</keyword>
<dbReference type="AlphaFoldDB" id="F2NG30"/>
<dbReference type="PANTHER" id="PTHR36565:SF1">
    <property type="entry name" value="UPF0332 PROTEIN TM_1000"/>
    <property type="match status" value="1"/>
</dbReference>
<sequence>MQAVRELIQAYLEKARKKLEVAKKLLDLGEFEDSVSRAYYAVFHAAQALLLSEGQKAESHKGVITLFSLLFVKTGKMDKKFGKYLTDLKDNRETCDYELFAYAEAESSQRALQEAEAFVTETEIYLTDVLEGGVGVEGTKTQE</sequence>
<evidence type="ECO:0000259" key="2">
    <source>
        <dbReference type="Pfam" id="PF05168"/>
    </source>
</evidence>
<dbReference type="InterPro" id="IPR052226">
    <property type="entry name" value="UPF0332_toxin"/>
</dbReference>
<dbReference type="HOGENOM" id="CLU_151247_1_0_7"/>
<evidence type="ECO:0000313" key="4">
    <source>
        <dbReference type="Proteomes" id="UP000000483"/>
    </source>
</evidence>
<dbReference type="eggNOG" id="COG1895">
    <property type="taxonomic scope" value="Bacteria"/>
</dbReference>
<dbReference type="EMBL" id="CP002629">
    <property type="protein sequence ID" value="AEB08443.1"/>
    <property type="molecule type" value="Genomic_DNA"/>
</dbReference>
<comment type="similarity">
    <text evidence="1">Belongs to the UPF0332 family.</text>
</comment>
<reference evidence="4" key="2">
    <citation type="submission" date="2011-03" db="EMBL/GenBank/DDBJ databases">
        <title>The complete genome of Desulfobacca acetoxidans DSM 11109.</title>
        <authorList>
            <consortium name="US DOE Joint Genome Institute (JGI-PGF)"/>
            <person name="Lucas S."/>
            <person name="Copeland A."/>
            <person name="Lapidus A."/>
            <person name="Bruce D."/>
            <person name="Goodwin L."/>
            <person name="Pitluck S."/>
            <person name="Peters L."/>
            <person name="Kyrpides N."/>
            <person name="Mavromatis K."/>
            <person name="Ivanova N."/>
            <person name="Ovchinnikova G."/>
            <person name="Teshima H."/>
            <person name="Detter J.C."/>
            <person name="Han C."/>
            <person name="Land M."/>
            <person name="Hauser L."/>
            <person name="Markowitz V."/>
            <person name="Cheng J.-F."/>
            <person name="Hugenholtz P."/>
            <person name="Woyke T."/>
            <person name="Wu D."/>
            <person name="Spring S."/>
            <person name="Schueler E."/>
            <person name="Brambilla E."/>
            <person name="Klenk H.-P."/>
            <person name="Eisen J.A."/>
        </authorList>
    </citation>
    <scope>NUCLEOTIDE SEQUENCE [LARGE SCALE GENOMIC DNA]</scope>
    <source>
        <strain evidence="4">ATCC 700848 / DSM 11109 / ASRB2</strain>
    </source>
</reference>
<dbReference type="KEGG" id="dao:Desac_0557"/>
<reference evidence="3 4" key="1">
    <citation type="journal article" date="2011" name="Stand. Genomic Sci.">
        <title>Complete genome sequence of the acetate-degrading sulfate reducer Desulfobacca acetoxidans type strain (ASRB2).</title>
        <authorList>
            <person name="Goker M."/>
            <person name="Teshima H."/>
            <person name="Lapidus A."/>
            <person name="Nolan M."/>
            <person name="Lucas S."/>
            <person name="Hammon N."/>
            <person name="Deshpande S."/>
            <person name="Cheng J.F."/>
            <person name="Tapia R."/>
            <person name="Han C."/>
            <person name="Goodwin L."/>
            <person name="Pitluck S."/>
            <person name="Huntemann M."/>
            <person name="Liolios K."/>
            <person name="Ivanova N."/>
            <person name="Pagani I."/>
            <person name="Mavromatis K."/>
            <person name="Ovchinikova G."/>
            <person name="Pati A."/>
            <person name="Chen A."/>
            <person name="Palaniappan K."/>
            <person name="Land M."/>
            <person name="Hauser L."/>
            <person name="Brambilla E.M."/>
            <person name="Rohde M."/>
            <person name="Spring S."/>
            <person name="Detter J.C."/>
            <person name="Woyke T."/>
            <person name="Bristow J."/>
            <person name="Eisen J.A."/>
            <person name="Markowitz V."/>
            <person name="Hugenholtz P."/>
            <person name="Kyrpides N.C."/>
            <person name="Klenk H.P."/>
        </authorList>
    </citation>
    <scope>NUCLEOTIDE SEQUENCE [LARGE SCALE GENOMIC DNA]</scope>
    <source>
        <strain evidence="4">ATCC 700848 / DSM 11109 / ASRB2</strain>
    </source>
</reference>
<protein>
    <submittedName>
        <fullName evidence="3">HEPN domain protein</fullName>
    </submittedName>
</protein>
<dbReference type="InterPro" id="IPR007842">
    <property type="entry name" value="HEPN_dom"/>
</dbReference>
<accession>F2NG30</accession>
<dbReference type="STRING" id="880072.Desac_0557"/>
<dbReference type="Gene3D" id="1.20.120.330">
    <property type="entry name" value="Nucleotidyltransferases domain 2"/>
    <property type="match status" value="1"/>
</dbReference>
<dbReference type="Pfam" id="PF05168">
    <property type="entry name" value="HEPN"/>
    <property type="match status" value="1"/>
</dbReference>
<name>F2NG30_DESAR</name>